<keyword evidence="1" id="KW-0472">Membrane</keyword>
<dbReference type="PANTHER" id="PTHR34387:SF2">
    <property type="entry name" value="SLR1258 PROTEIN"/>
    <property type="match status" value="1"/>
</dbReference>
<evidence type="ECO:0000256" key="1">
    <source>
        <dbReference type="SAM" id="Phobius"/>
    </source>
</evidence>
<evidence type="ECO:0000313" key="2">
    <source>
        <dbReference type="EMBL" id="CAB4630215.1"/>
    </source>
</evidence>
<dbReference type="InterPro" id="IPR016907">
    <property type="entry name" value="UCP029033"/>
</dbReference>
<dbReference type="AlphaFoldDB" id="A0A6J6J0J1"/>
<accession>A0A6J6J0J1</accession>
<dbReference type="Gene3D" id="3.30.110.170">
    <property type="entry name" value="Protein of unknown function (DUF541), domain 1"/>
    <property type="match status" value="1"/>
</dbReference>
<dbReference type="Pfam" id="PF04402">
    <property type="entry name" value="SIMPL"/>
    <property type="match status" value="1"/>
</dbReference>
<gene>
    <name evidence="2" type="ORF">UFOPK1946_01082</name>
</gene>
<protein>
    <submittedName>
        <fullName evidence="2">Unannotated protein</fullName>
    </submittedName>
</protein>
<dbReference type="EMBL" id="CAEZVG010000083">
    <property type="protein sequence ID" value="CAB4630215.1"/>
    <property type="molecule type" value="Genomic_DNA"/>
</dbReference>
<dbReference type="PIRSF" id="PIRSF029033">
    <property type="entry name" value="UCP029033"/>
    <property type="match status" value="1"/>
</dbReference>
<sequence length="257" mass="26519">MSNNQFNPSNSPLIQIERRKAVAIIAAAAILASALGIGLAKVGSGFAARSNNGITVTGSAKVSATADNAVWTLNVSLTQSSVSAAVSKVGSDVVAVTKYLTAGGISGSEITLGSVSTYANEEYSNGNNTGRILNYRASRDVVVRTKNVDLIAKLSQDIGSLLQTGVSVNNYGPQYYISSLPKLRPELLEAAMKDAKIRAEAITKAVGGSVGSVQSVRAGVFQVTTPDSTMTSDGGAYDTSSIEKTVTSTVSVTFSVR</sequence>
<keyword evidence="1" id="KW-0812">Transmembrane</keyword>
<name>A0A6J6J0J1_9ZZZZ</name>
<reference evidence="2" key="1">
    <citation type="submission" date="2020-05" db="EMBL/GenBank/DDBJ databases">
        <authorList>
            <person name="Chiriac C."/>
            <person name="Salcher M."/>
            <person name="Ghai R."/>
            <person name="Kavagutti S V."/>
        </authorList>
    </citation>
    <scope>NUCLEOTIDE SEQUENCE</scope>
</reference>
<feature type="transmembrane region" description="Helical" evidence="1">
    <location>
        <begin position="21"/>
        <end position="40"/>
    </location>
</feature>
<dbReference type="InterPro" id="IPR052022">
    <property type="entry name" value="26kDa_periplasmic_antigen"/>
</dbReference>
<dbReference type="PANTHER" id="PTHR34387">
    <property type="entry name" value="SLR1258 PROTEIN"/>
    <property type="match status" value="1"/>
</dbReference>
<proteinExistence type="predicted"/>
<dbReference type="Gene3D" id="3.30.70.2970">
    <property type="entry name" value="Protein of unknown function (DUF541), domain 2"/>
    <property type="match status" value="1"/>
</dbReference>
<keyword evidence="1" id="KW-1133">Transmembrane helix</keyword>
<organism evidence="2">
    <name type="scientific">freshwater metagenome</name>
    <dbReference type="NCBI Taxonomy" id="449393"/>
    <lineage>
        <taxon>unclassified sequences</taxon>
        <taxon>metagenomes</taxon>
        <taxon>ecological metagenomes</taxon>
    </lineage>
</organism>
<dbReference type="GO" id="GO:0006974">
    <property type="term" value="P:DNA damage response"/>
    <property type="evidence" value="ECO:0007669"/>
    <property type="project" value="TreeGrafter"/>
</dbReference>
<dbReference type="InterPro" id="IPR007497">
    <property type="entry name" value="SIMPL/DUF541"/>
</dbReference>